<evidence type="ECO:0000313" key="2">
    <source>
        <dbReference type="Proteomes" id="UP000479000"/>
    </source>
</evidence>
<dbReference type="Proteomes" id="UP000479000">
    <property type="component" value="Unassembled WGS sequence"/>
</dbReference>
<dbReference type="EMBL" id="CADCXU010032695">
    <property type="protein sequence ID" value="CAB0018356.1"/>
    <property type="molecule type" value="Genomic_DNA"/>
</dbReference>
<evidence type="ECO:0000313" key="1">
    <source>
        <dbReference type="EMBL" id="CAB0018356.1"/>
    </source>
</evidence>
<name>A0A6H5HNL6_9HEMI</name>
<proteinExistence type="predicted"/>
<keyword evidence="2" id="KW-1185">Reference proteome</keyword>
<dbReference type="AlphaFoldDB" id="A0A6H5HNL6"/>
<reference evidence="1 2" key="1">
    <citation type="submission" date="2020-02" db="EMBL/GenBank/DDBJ databases">
        <authorList>
            <person name="Ferguson B K."/>
        </authorList>
    </citation>
    <scope>NUCLEOTIDE SEQUENCE [LARGE SCALE GENOMIC DNA]</scope>
</reference>
<protein>
    <submittedName>
        <fullName evidence="1">Uncharacterized protein</fullName>
    </submittedName>
</protein>
<accession>A0A6H5HNL6</accession>
<organism evidence="1 2">
    <name type="scientific">Nesidiocoris tenuis</name>
    <dbReference type="NCBI Taxonomy" id="355587"/>
    <lineage>
        <taxon>Eukaryota</taxon>
        <taxon>Metazoa</taxon>
        <taxon>Ecdysozoa</taxon>
        <taxon>Arthropoda</taxon>
        <taxon>Hexapoda</taxon>
        <taxon>Insecta</taxon>
        <taxon>Pterygota</taxon>
        <taxon>Neoptera</taxon>
        <taxon>Paraneoptera</taxon>
        <taxon>Hemiptera</taxon>
        <taxon>Heteroptera</taxon>
        <taxon>Panheteroptera</taxon>
        <taxon>Cimicomorpha</taxon>
        <taxon>Miridae</taxon>
        <taxon>Dicyphina</taxon>
        <taxon>Nesidiocoris</taxon>
    </lineage>
</organism>
<gene>
    <name evidence="1" type="ORF">NTEN_LOCUS22265</name>
</gene>
<sequence length="722" mass="83396">MGKRKITNRENIPLSVALFLAVDHYDYIPKTISATSLIRPLRQYILARRVPQGADIPDLEDFIAARFGTAVHDGIEKAWADEKTRVQALQDLGYSPNIIERIVFNPKPEDLKPDSIPVYMELRSFKELMGFRVSGKFDFVGDGGLEDFKSTSVYTWIKGRKDEDYILQGSIYRWLNPEIITKDVLTIQFIFTDWQRGMSRSDPKYPARRMMPRKYKLMSVEDTEAYVLNRLKQILEYMDKPDEEIPECTDDELWRSEPVWKYYSNPANKARATKNFANEGEAIAFWQSKGGKDLSTQLGRLADVANVRKKVFIPEPVCLELLRYRLLCEERGAEYSEHESVKKSEMDHRYFKTLKLAAAYAFVDESAVITQDHLENAIKLVEESGEAFAKLMTPERPYVKLAKYLATTKNEVTLADLDEDLPYFRGGRNQKDEMITMATAWGYKNNVIIKKSFNDGIQFLRGETLKKTDLAEMILAYTQNQDMTTGYQARRAPFDKLHQMVTTDGVHWLNHHVASGYRNEENAIPGFNLIVLDIDGTMQLSTAKLLLQGQKALFYTTKRHTDQTNRFRIIMPANYELYMDAKEYKEFMTNVIEGLPFEVDESCKHRCKKWLSNKGHFEYQDGEMFDVLPFIPKTSKNEDRKELLGSQQQLDNLERWVINNTGDGNRNNMLLRYATILIDAGFDFEGIRTRVIDLNNKLPDKLDEAEINGSIMITVSKKLAHP</sequence>